<dbReference type="STRING" id="51351.M4D0B5"/>
<dbReference type="GO" id="GO:0000978">
    <property type="term" value="F:RNA polymerase II cis-regulatory region sequence-specific DNA binding"/>
    <property type="evidence" value="ECO:0000318"/>
    <property type="project" value="GO_Central"/>
</dbReference>
<dbReference type="GO" id="GO:0046983">
    <property type="term" value="F:protein dimerization activity"/>
    <property type="evidence" value="ECO:0007669"/>
    <property type="project" value="InterPro"/>
</dbReference>
<reference evidence="10" key="2">
    <citation type="journal article" date="2018" name="Hortic Res">
        <title>Improved Brassica rapa reference genome by single-molecule sequencing and chromosome conformation capture technologies.</title>
        <authorList>
            <person name="Zhang L."/>
            <person name="Cai X."/>
            <person name="Wu J."/>
            <person name="Liu M."/>
            <person name="Grob S."/>
            <person name="Cheng F."/>
            <person name="Liang J."/>
            <person name="Cai C."/>
            <person name="Liu Z."/>
            <person name="Liu B."/>
            <person name="Wang F."/>
            <person name="Li S."/>
            <person name="Liu F."/>
            <person name="Li X."/>
            <person name="Cheng L."/>
            <person name="Yang W."/>
            <person name="Li M.H."/>
            <person name="Grossniklaus U."/>
            <person name="Zheng H."/>
            <person name="Wang X."/>
        </authorList>
    </citation>
    <scope>NUCLEOTIDE SEQUENCE [LARGE SCALE GENOMIC DNA]</scope>
    <source>
        <strain evidence="10">cv. Chiifu-401-42</strain>
    </source>
</reference>
<dbReference type="OMA" id="APCNLDE"/>
<dbReference type="GO" id="GO:0045944">
    <property type="term" value="P:positive regulation of transcription by RNA polymerase II"/>
    <property type="evidence" value="ECO:0007669"/>
    <property type="project" value="InterPro"/>
</dbReference>
<protein>
    <recommendedName>
        <fullName evidence="7">MADS-box domain-containing protein</fullName>
    </recommendedName>
</protein>
<proteinExistence type="predicted"/>
<dbReference type="PANTHER" id="PTHR48019">
    <property type="entry name" value="SERUM RESPONSE FACTOR HOMOLOG"/>
    <property type="match status" value="1"/>
</dbReference>
<keyword evidence="3" id="KW-0238">DNA-binding</keyword>
<keyword evidence="5" id="KW-0539">Nucleus</keyword>
<dbReference type="eggNOG" id="KOG0014">
    <property type="taxonomic scope" value="Eukaryota"/>
</dbReference>
<dbReference type="InterPro" id="IPR002100">
    <property type="entry name" value="TF_MADSbox"/>
</dbReference>
<reference evidence="8 11" key="3">
    <citation type="submission" date="2018-06" db="EMBL/GenBank/DDBJ databases">
        <title>WGS assembly of Brassica rapa FPsc.</title>
        <authorList>
            <person name="Bowman J."/>
            <person name="Kohchi T."/>
            <person name="Yamato K."/>
            <person name="Jenkins J."/>
            <person name="Shu S."/>
            <person name="Ishizaki K."/>
            <person name="Yamaoka S."/>
            <person name="Nishihama R."/>
            <person name="Nakamura Y."/>
            <person name="Berger F."/>
            <person name="Adam C."/>
            <person name="Aki S."/>
            <person name="Althoff F."/>
            <person name="Araki T."/>
            <person name="Arteaga-Vazquez M."/>
            <person name="Balasubrmanian S."/>
            <person name="Bauer D."/>
            <person name="Boehm C."/>
            <person name="Briginshaw L."/>
            <person name="Caballero-Perez J."/>
            <person name="Catarino B."/>
            <person name="Chen F."/>
            <person name="Chiyoda S."/>
            <person name="Chovatia M."/>
            <person name="Davies K."/>
            <person name="Delmans M."/>
            <person name="Demura T."/>
            <person name="Dierschke T."/>
            <person name="Dolan L."/>
            <person name="Dorantes-Acosta A."/>
            <person name="Eklund D."/>
            <person name="Florent S."/>
            <person name="Flores-Sandoval E."/>
            <person name="Fujiyama A."/>
            <person name="Fukuzawa H."/>
            <person name="Galik B."/>
            <person name="Grimanelli D."/>
            <person name="Grimwood J."/>
            <person name="Grossniklaus U."/>
            <person name="Hamada T."/>
            <person name="Haseloff J."/>
            <person name="Hetherington A."/>
            <person name="Higo A."/>
            <person name="Hirakawa Y."/>
            <person name="Hundley H."/>
            <person name="Ikeda Y."/>
            <person name="Inoue K."/>
            <person name="Inoue S."/>
            <person name="Ishida S."/>
            <person name="Jia Q."/>
            <person name="Kakita M."/>
            <person name="Kanazawa T."/>
            <person name="Kawai Y."/>
            <person name="Kawashima T."/>
            <person name="Kennedy M."/>
            <person name="Kinose K."/>
            <person name="Kinoshita T."/>
            <person name="Kohara Y."/>
            <person name="Koide E."/>
            <person name="Komatsu K."/>
            <person name="Kopischke S."/>
            <person name="Kubo M."/>
            <person name="Kyozuka J."/>
            <person name="Lagercrantz U."/>
            <person name="Lin S."/>
            <person name="Lindquist E."/>
            <person name="Lipzen A."/>
            <person name="Lu C."/>
            <person name="Luna E."/>
            <person name="Martienssen R."/>
            <person name="Minamino N."/>
            <person name="Mizutani M."/>
            <person name="Mizutani M."/>
            <person name="Mochizuki N."/>
            <person name="Monte I."/>
            <person name="Mosher R."/>
            <person name="Nagasaki H."/>
            <person name="Nakagami H."/>
            <person name="Naramoto S."/>
            <person name="Nishitani K."/>
            <person name="Ohtani M."/>
            <person name="Okamoto T."/>
            <person name="Okumura M."/>
            <person name="Phillips J."/>
            <person name="Pollak B."/>
            <person name="Reinders A."/>
            <person name="Roevekamp M."/>
            <person name="Sano R."/>
            <person name="Sawa S."/>
            <person name="Schmid M."/>
            <person name="Shirakawa M."/>
            <person name="Solano R."/>
            <person name="Spunde A."/>
            <person name="Suetsugu N."/>
            <person name="Sugano S."/>
            <person name="Sugiyama A."/>
            <person name="Sun R."/>
            <person name="Suzuki Y."/>
            <person name="Takenaka M."/>
            <person name="Takezawa D."/>
            <person name="Tomogane H."/>
            <person name="Tsuzuki M."/>
            <person name="Ueda T."/>
            <person name="Umeda M."/>
            <person name="Ward J."/>
            <person name="Watanabe Y."/>
            <person name="Yazaki K."/>
            <person name="Yokoyama R."/>
            <person name="Yoshitake Y."/>
            <person name="Yotsui I."/>
            <person name="Zachgo S."/>
            <person name="Schmutz J."/>
        </authorList>
    </citation>
    <scope>NUCLEOTIDE SEQUENCE [LARGE SCALE GENOMIC DNA]</scope>
    <source>
        <strain evidence="11">cv. B-3</strain>
    </source>
</reference>
<dbReference type="InterPro" id="IPR050142">
    <property type="entry name" value="MADS-box/MEF2_TF"/>
</dbReference>
<dbReference type="PRINTS" id="PR00404">
    <property type="entry name" value="MADSDOMAIN"/>
</dbReference>
<reference evidence="10" key="1">
    <citation type="journal article" date="2011" name="Nat. Genet.">
        <title>The genome of the mesopolyploid crop species Brassica rapa.</title>
        <authorList>
            <consortium name="Brassica rapa Genome Sequencing Project Consortium"/>
            <person name="Wang X."/>
            <person name="Wang H."/>
            <person name="Wang J."/>
            <person name="Sun R."/>
            <person name="Wu J."/>
            <person name="Liu S."/>
            <person name="Bai Y."/>
            <person name="Mun J.H."/>
            <person name="Bancroft I."/>
            <person name="Cheng F."/>
            <person name="Huang S."/>
            <person name="Li X."/>
            <person name="Hua W."/>
            <person name="Wang J."/>
            <person name="Wang X."/>
            <person name="Freeling M."/>
            <person name="Pires J.C."/>
            <person name="Paterson A.H."/>
            <person name="Chalhoub B."/>
            <person name="Wang B."/>
            <person name="Hayward A."/>
            <person name="Sharpe A.G."/>
            <person name="Park B.S."/>
            <person name="Weisshaar B."/>
            <person name="Liu B."/>
            <person name="Li B."/>
            <person name="Liu B."/>
            <person name="Tong C."/>
            <person name="Song C."/>
            <person name="Duran C."/>
            <person name="Peng C."/>
            <person name="Geng C."/>
            <person name="Koh C."/>
            <person name="Lin C."/>
            <person name="Edwards D."/>
            <person name="Mu D."/>
            <person name="Shen D."/>
            <person name="Soumpourou E."/>
            <person name="Li F."/>
            <person name="Fraser F."/>
            <person name="Conant G."/>
            <person name="Lassalle G."/>
            <person name="King G.J."/>
            <person name="Bonnema G."/>
            <person name="Tang H."/>
            <person name="Wang H."/>
            <person name="Belcram H."/>
            <person name="Zhou H."/>
            <person name="Hirakawa H."/>
            <person name="Abe H."/>
            <person name="Guo H."/>
            <person name="Wang H."/>
            <person name="Jin H."/>
            <person name="Parkin I.A."/>
            <person name="Batley J."/>
            <person name="Kim J.S."/>
            <person name="Just J."/>
            <person name="Li J."/>
            <person name="Xu J."/>
            <person name="Deng J."/>
            <person name="Kim J.A."/>
            <person name="Li J."/>
            <person name="Yu J."/>
            <person name="Meng J."/>
            <person name="Wang J."/>
            <person name="Min J."/>
            <person name="Poulain J."/>
            <person name="Wang J."/>
            <person name="Hatakeyama K."/>
            <person name="Wu K."/>
            <person name="Wang L."/>
            <person name="Fang L."/>
            <person name="Trick M."/>
            <person name="Links M.G."/>
            <person name="Zhao M."/>
            <person name="Jin M."/>
            <person name="Ramchiary N."/>
            <person name="Drou N."/>
            <person name="Berkman P.J."/>
            <person name="Cai Q."/>
            <person name="Huang Q."/>
            <person name="Li R."/>
            <person name="Tabata S."/>
            <person name="Cheng S."/>
            <person name="Zhang S."/>
            <person name="Zhang S."/>
            <person name="Huang S."/>
            <person name="Sato S."/>
            <person name="Sun S."/>
            <person name="Kwon S.J."/>
            <person name="Choi S.R."/>
            <person name="Lee T.H."/>
            <person name="Fan W."/>
            <person name="Zhao X."/>
            <person name="Tan X."/>
            <person name="Xu X."/>
            <person name="Wang Y."/>
            <person name="Qiu Y."/>
            <person name="Yin Y."/>
            <person name="Li Y."/>
            <person name="Du Y."/>
            <person name="Liao Y."/>
            <person name="Lim Y."/>
            <person name="Narusaka Y."/>
            <person name="Wang Y."/>
            <person name="Wang Z."/>
            <person name="Li Z."/>
            <person name="Wang Z."/>
            <person name="Xiong Z."/>
            <person name="Zhang Z."/>
        </authorList>
    </citation>
    <scope>NUCLEOTIDE SEQUENCE [LARGE SCALE GENOMIC DNA]</scope>
    <source>
        <strain evidence="10">cv. Chiifu-401-42</strain>
    </source>
</reference>
<dbReference type="InterPro" id="IPR033897">
    <property type="entry name" value="SRF-like_MADS-box"/>
</dbReference>
<dbReference type="SUPFAM" id="SSF55455">
    <property type="entry name" value="SRF-like"/>
    <property type="match status" value="1"/>
</dbReference>
<comment type="subcellular location">
    <subcellularLocation>
        <location evidence="1">Nucleus</location>
    </subcellularLocation>
</comment>
<dbReference type="EMBL" id="CM010633">
    <property type="protein sequence ID" value="RID59589.1"/>
    <property type="molecule type" value="Genomic_DNA"/>
</dbReference>
<organism evidence="9 10">
    <name type="scientific">Brassica campestris</name>
    <name type="common">Field mustard</name>
    <dbReference type="NCBI Taxonomy" id="3711"/>
    <lineage>
        <taxon>Eukaryota</taxon>
        <taxon>Viridiplantae</taxon>
        <taxon>Streptophyta</taxon>
        <taxon>Embryophyta</taxon>
        <taxon>Tracheophyta</taxon>
        <taxon>Spermatophyta</taxon>
        <taxon>Magnoliopsida</taxon>
        <taxon>eudicotyledons</taxon>
        <taxon>Gunneridae</taxon>
        <taxon>Pentapetalae</taxon>
        <taxon>rosids</taxon>
        <taxon>malvids</taxon>
        <taxon>Brassicales</taxon>
        <taxon>Brassicaceae</taxon>
        <taxon>Brassiceae</taxon>
        <taxon>Brassica</taxon>
    </lineage>
</organism>
<dbReference type="GO" id="GO:0005634">
    <property type="term" value="C:nucleus"/>
    <property type="evidence" value="ECO:0007669"/>
    <property type="project" value="UniProtKB-SubCell"/>
</dbReference>
<keyword evidence="2" id="KW-0805">Transcription regulation</keyword>
<dbReference type="Gramene" id="Bra009913.1">
    <property type="protein sequence ID" value="Bra009913.1-P"/>
    <property type="gene ID" value="Bra009913"/>
</dbReference>
<reference evidence="9" key="4">
    <citation type="submission" date="2023-03" db="UniProtKB">
        <authorList>
            <consortium name="EnsemblPlants"/>
        </authorList>
    </citation>
    <scope>IDENTIFICATION</scope>
    <source>
        <strain evidence="9">cv. Chiifu-401-42</strain>
    </source>
</reference>
<dbReference type="EnsemblPlants" id="Bra009913.1">
    <property type="protein sequence ID" value="Bra009913.1-P"/>
    <property type="gene ID" value="Bra009913"/>
</dbReference>
<dbReference type="SMR" id="M4D0B5"/>
<dbReference type="Proteomes" id="UP000011750">
    <property type="component" value="Chromosome A06"/>
</dbReference>
<dbReference type="OrthoDB" id="601557at2759"/>
<dbReference type="SMART" id="SM00432">
    <property type="entry name" value="MADS"/>
    <property type="match status" value="1"/>
</dbReference>
<evidence type="ECO:0000256" key="5">
    <source>
        <dbReference type="ARBA" id="ARBA00023242"/>
    </source>
</evidence>
<evidence type="ECO:0000259" key="7">
    <source>
        <dbReference type="PROSITE" id="PS50066"/>
    </source>
</evidence>
<keyword evidence="4" id="KW-0804">Transcription</keyword>
<evidence type="ECO:0000256" key="1">
    <source>
        <dbReference type="ARBA" id="ARBA00004123"/>
    </source>
</evidence>
<dbReference type="GO" id="GO:0000981">
    <property type="term" value="F:DNA-binding transcription factor activity, RNA polymerase II-specific"/>
    <property type="evidence" value="ECO:0000318"/>
    <property type="project" value="GO_Central"/>
</dbReference>
<dbReference type="Gene3D" id="3.40.1810.10">
    <property type="entry name" value="Transcription factor, MADS-box"/>
    <property type="match status" value="1"/>
</dbReference>
<name>M4D0B5_BRACM</name>
<feature type="region of interest" description="Disordered" evidence="6">
    <location>
        <begin position="184"/>
        <end position="203"/>
    </location>
</feature>
<feature type="domain" description="MADS-box" evidence="7">
    <location>
        <begin position="1"/>
        <end position="61"/>
    </location>
</feature>
<dbReference type="PROSITE" id="PS50066">
    <property type="entry name" value="MADS_BOX_2"/>
    <property type="match status" value="1"/>
</dbReference>
<dbReference type="InParanoid" id="M4D0B5"/>
<evidence type="ECO:0000256" key="3">
    <source>
        <dbReference type="ARBA" id="ARBA00023125"/>
    </source>
</evidence>
<dbReference type="Pfam" id="PF00319">
    <property type="entry name" value="SRF-TF"/>
    <property type="match status" value="1"/>
</dbReference>
<accession>M4D0B5</accession>
<dbReference type="CDD" id="cd00266">
    <property type="entry name" value="MADS_SRF_like"/>
    <property type="match status" value="1"/>
</dbReference>
<dbReference type="GO" id="GO:0006357">
    <property type="term" value="P:regulation of transcription by RNA polymerase II"/>
    <property type="evidence" value="ECO:0000318"/>
    <property type="project" value="GO_Central"/>
</dbReference>
<evidence type="ECO:0000256" key="2">
    <source>
        <dbReference type="ARBA" id="ARBA00023015"/>
    </source>
</evidence>
<keyword evidence="10" id="KW-1185">Reference proteome</keyword>
<dbReference type="HOGENOM" id="CLU_053053_7_0_1"/>
<accession>A0A397Z1M1</accession>
<evidence type="ECO:0000256" key="6">
    <source>
        <dbReference type="SAM" id="MobiDB-lite"/>
    </source>
</evidence>
<dbReference type="AlphaFoldDB" id="M4D0B5"/>
<feature type="compositionally biased region" description="Polar residues" evidence="6">
    <location>
        <begin position="186"/>
        <end position="203"/>
    </location>
</feature>
<evidence type="ECO:0000313" key="8">
    <source>
        <dbReference type="EMBL" id="RID59589.1"/>
    </source>
</evidence>
<evidence type="ECO:0000313" key="11">
    <source>
        <dbReference type="Proteomes" id="UP000264353"/>
    </source>
</evidence>
<gene>
    <name evidence="8" type="ORF">BRARA_F02810</name>
</gene>
<evidence type="ECO:0000313" key="10">
    <source>
        <dbReference type="Proteomes" id="UP000011750"/>
    </source>
</evidence>
<evidence type="ECO:0000313" key="9">
    <source>
        <dbReference type="EnsemblPlants" id="Bra009913.1-P"/>
    </source>
</evidence>
<dbReference type="InterPro" id="IPR036879">
    <property type="entry name" value="TF_MADSbox_sf"/>
</dbReference>
<dbReference type="Proteomes" id="UP000264353">
    <property type="component" value="Chromosome A6"/>
</dbReference>
<evidence type="ECO:0000256" key="4">
    <source>
        <dbReference type="ARBA" id="ARBA00023163"/>
    </source>
</evidence>
<sequence length="203" mass="22776">MTRNRVKMAYIENETSRKTTFRKRKGGIMKKALELSTLCDVPIAVFVQSEYNSVPEVFPPSRQAMGNMLVKWEKLSLVEKTKKMMNQEQFIQQRITKATESCKKVAKENKELAMKEVMYDCLRGDNAPCNLDEDELRDLGGVIDQYIKGLNRRIQVLMKDHASSSTSVVPDAAAAAAAVAMPTAEMGSSSNVKDFDLNQTQSE</sequence>
<dbReference type="KEGG" id="brp:103874476"/>